<gene>
    <name evidence="1" type="ORF">AL1_18560</name>
</gene>
<dbReference type="AlphaFoldDB" id="D4IMQ9"/>
<name>D4IMQ9_9BACT</name>
<organism evidence="1 2">
    <name type="scientific">Alistipes shahii WAL 8301</name>
    <dbReference type="NCBI Taxonomy" id="717959"/>
    <lineage>
        <taxon>Bacteria</taxon>
        <taxon>Pseudomonadati</taxon>
        <taxon>Bacteroidota</taxon>
        <taxon>Bacteroidia</taxon>
        <taxon>Bacteroidales</taxon>
        <taxon>Rikenellaceae</taxon>
        <taxon>Alistipes</taxon>
    </lineage>
</organism>
<evidence type="ECO:0000313" key="2">
    <source>
        <dbReference type="Proteomes" id="UP000008794"/>
    </source>
</evidence>
<evidence type="ECO:0000313" key="1">
    <source>
        <dbReference type="EMBL" id="CBK64221.1"/>
    </source>
</evidence>
<proteinExistence type="predicted"/>
<dbReference type="HOGENOM" id="CLU_3179361_0_0_10"/>
<protein>
    <submittedName>
        <fullName evidence="1">Uncharacterized protein</fullName>
    </submittedName>
</protein>
<reference evidence="1 2" key="2">
    <citation type="submission" date="2010-03" db="EMBL/GenBank/DDBJ databases">
        <authorList>
            <person name="Pajon A."/>
        </authorList>
    </citation>
    <scope>NUCLEOTIDE SEQUENCE [LARGE SCALE GENOMIC DNA]</scope>
    <source>
        <strain evidence="1 2">WAL 8301</strain>
    </source>
</reference>
<accession>D4IMQ9</accession>
<keyword evidence="2" id="KW-1185">Reference proteome</keyword>
<reference evidence="1 2" key="1">
    <citation type="submission" date="2010-03" db="EMBL/GenBank/DDBJ databases">
        <title>The genome sequence of Alistipes shahii WAL 8301.</title>
        <authorList>
            <consortium name="metaHIT consortium -- http://www.metahit.eu/"/>
            <person name="Pajon A."/>
            <person name="Turner K."/>
            <person name="Parkhill J."/>
        </authorList>
    </citation>
    <scope>NUCLEOTIDE SEQUENCE [LARGE SCALE GENOMIC DNA]</scope>
    <source>
        <strain evidence="1 2">WAL 8301</strain>
    </source>
</reference>
<sequence>MKGFEYIKLNMEIGLCDILLTKVDGKLFSIRFAAGWVRKIFLSYLG</sequence>
<dbReference type="KEGG" id="ash:AL1_18560"/>
<dbReference type="EMBL" id="FP929032">
    <property type="protein sequence ID" value="CBK64221.1"/>
    <property type="molecule type" value="Genomic_DNA"/>
</dbReference>
<dbReference type="Proteomes" id="UP000008794">
    <property type="component" value="Chromosome"/>
</dbReference>